<sequence>MHFFDALIVALVAGLATANCPYANVKRGAQRDSTVARTIEGKKGIMYSRRSLLVNRIAPSGSQLYIANADGSNALALMGNQTHAFDYHASWSTDGDWIIFTSERRAFGQSDLYRVKTDGSRVQAIVQTDYVEDTGALSPDGTILAYMSTRGNYTANIWLMDLETGQTRNLTDTALTRPSDIWPSGHFRPAWSPDGAWIAFSSDRNTDWTGHSDGVGWEHTQSLGIYIIRPDGSDFRLIIKQSGYSLGSPQWSSDGQRLIYSNITTENTYFAHGVGPEQAAVTSQIYSVDIATGTDIVAHTSGNYLKVSPHYIGNSSNIGYVLKGAIPVEGINYTAADTALAAFNLTNLRSPSWSPDGSKVVYEIANWDQLPGETELFSYDPDWDYRYMDVFPVINNVTNRLASTQKVLGAANGSLVTSSPLYTDLVDALDSYDIYSTSNATEVLWLEEGQAGAFQPSWNPDGTELVVGFGAWFTTRVEAPAVIYRTYANGTLHMNLTDGLNNAGLPSWSPDGTAIVYRVWSYDTGAPLGLHVLNFTSGLTTVLTDGWDNTPGWSPDGERIVFTRNSNWTVSYGSRWYEDRFDIFTINPDGTGLTRLTDSLANDAHAVWTHDGRIMWNTGMYGFKDESHLYDNTFQPYGQIMVMNYDGSDKKLLTDTIWEDSMPLYVPNSYLG</sequence>
<dbReference type="InterPro" id="IPR011042">
    <property type="entry name" value="6-blade_b-propeller_TolB-like"/>
</dbReference>
<gene>
    <name evidence="2" type="ORF">OIDMADRAFT_39656</name>
</gene>
<dbReference type="HOGENOM" id="CLU_011452_0_0_1"/>
<evidence type="ECO:0000313" key="3">
    <source>
        <dbReference type="Proteomes" id="UP000054321"/>
    </source>
</evidence>
<protein>
    <recommendedName>
        <fullName evidence="4">Dipeptidylpeptidase IV N-terminal domain-containing protein</fullName>
    </recommendedName>
</protein>
<dbReference type="PANTHER" id="PTHR32161:SF8">
    <property type="entry name" value="DPP6 N-TERMINAL DOMAIN-LIKE PROTEIN"/>
    <property type="match status" value="1"/>
</dbReference>
<dbReference type="Proteomes" id="UP000054321">
    <property type="component" value="Unassembled WGS sequence"/>
</dbReference>
<feature type="signal peptide" evidence="1">
    <location>
        <begin position="1"/>
        <end position="18"/>
    </location>
</feature>
<dbReference type="AlphaFoldDB" id="A0A0C3HT16"/>
<organism evidence="2 3">
    <name type="scientific">Oidiodendron maius (strain Zn)</name>
    <dbReference type="NCBI Taxonomy" id="913774"/>
    <lineage>
        <taxon>Eukaryota</taxon>
        <taxon>Fungi</taxon>
        <taxon>Dikarya</taxon>
        <taxon>Ascomycota</taxon>
        <taxon>Pezizomycotina</taxon>
        <taxon>Leotiomycetes</taxon>
        <taxon>Leotiomycetes incertae sedis</taxon>
        <taxon>Myxotrichaceae</taxon>
        <taxon>Oidiodendron</taxon>
    </lineage>
</organism>
<evidence type="ECO:0000256" key="1">
    <source>
        <dbReference type="SAM" id="SignalP"/>
    </source>
</evidence>
<dbReference type="STRING" id="913774.A0A0C3HT16"/>
<dbReference type="Pfam" id="PF07676">
    <property type="entry name" value="PD40"/>
    <property type="match status" value="6"/>
</dbReference>
<proteinExistence type="predicted"/>
<accession>A0A0C3HT16</accession>
<keyword evidence="3" id="KW-1185">Reference proteome</keyword>
<dbReference type="InParanoid" id="A0A0C3HT16"/>
<dbReference type="EMBL" id="KN832872">
    <property type="protein sequence ID" value="KIN05407.1"/>
    <property type="molecule type" value="Genomic_DNA"/>
</dbReference>
<evidence type="ECO:0000313" key="2">
    <source>
        <dbReference type="EMBL" id="KIN05407.1"/>
    </source>
</evidence>
<evidence type="ECO:0008006" key="4">
    <source>
        <dbReference type="Google" id="ProtNLM"/>
    </source>
</evidence>
<feature type="chain" id="PRO_5002165281" description="Dipeptidylpeptidase IV N-terminal domain-containing protein" evidence="1">
    <location>
        <begin position="19"/>
        <end position="672"/>
    </location>
</feature>
<reference evidence="3" key="2">
    <citation type="submission" date="2015-01" db="EMBL/GenBank/DDBJ databases">
        <title>Evolutionary Origins and Diversification of the Mycorrhizal Mutualists.</title>
        <authorList>
            <consortium name="DOE Joint Genome Institute"/>
            <consortium name="Mycorrhizal Genomics Consortium"/>
            <person name="Kohler A."/>
            <person name="Kuo A."/>
            <person name="Nagy L.G."/>
            <person name="Floudas D."/>
            <person name="Copeland A."/>
            <person name="Barry K.W."/>
            <person name="Cichocki N."/>
            <person name="Veneault-Fourrey C."/>
            <person name="LaButti K."/>
            <person name="Lindquist E.A."/>
            <person name="Lipzen A."/>
            <person name="Lundell T."/>
            <person name="Morin E."/>
            <person name="Murat C."/>
            <person name="Riley R."/>
            <person name="Ohm R."/>
            <person name="Sun H."/>
            <person name="Tunlid A."/>
            <person name="Henrissat B."/>
            <person name="Grigoriev I.V."/>
            <person name="Hibbett D.S."/>
            <person name="Martin F."/>
        </authorList>
    </citation>
    <scope>NUCLEOTIDE SEQUENCE [LARGE SCALE GENOMIC DNA]</scope>
    <source>
        <strain evidence="3">Zn</strain>
    </source>
</reference>
<dbReference type="PANTHER" id="PTHR32161">
    <property type="entry name" value="DPP6 N-TERMINAL DOMAIN-LIKE PROTEIN"/>
    <property type="match status" value="1"/>
</dbReference>
<dbReference type="Gene3D" id="2.120.10.30">
    <property type="entry name" value="TolB, C-terminal domain"/>
    <property type="match status" value="3"/>
</dbReference>
<dbReference type="OrthoDB" id="43744at2759"/>
<reference evidence="2 3" key="1">
    <citation type="submission" date="2014-04" db="EMBL/GenBank/DDBJ databases">
        <authorList>
            <consortium name="DOE Joint Genome Institute"/>
            <person name="Kuo A."/>
            <person name="Martino E."/>
            <person name="Perotto S."/>
            <person name="Kohler A."/>
            <person name="Nagy L.G."/>
            <person name="Floudas D."/>
            <person name="Copeland A."/>
            <person name="Barry K.W."/>
            <person name="Cichocki N."/>
            <person name="Veneault-Fourrey C."/>
            <person name="LaButti K."/>
            <person name="Lindquist E.A."/>
            <person name="Lipzen A."/>
            <person name="Lundell T."/>
            <person name="Morin E."/>
            <person name="Murat C."/>
            <person name="Sun H."/>
            <person name="Tunlid A."/>
            <person name="Henrissat B."/>
            <person name="Grigoriev I.V."/>
            <person name="Hibbett D.S."/>
            <person name="Martin F."/>
            <person name="Nordberg H.P."/>
            <person name="Cantor M.N."/>
            <person name="Hua S.X."/>
        </authorList>
    </citation>
    <scope>NUCLEOTIDE SEQUENCE [LARGE SCALE GENOMIC DNA]</scope>
    <source>
        <strain evidence="2 3">Zn</strain>
    </source>
</reference>
<dbReference type="SUPFAM" id="SSF82171">
    <property type="entry name" value="DPP6 N-terminal domain-like"/>
    <property type="match status" value="1"/>
</dbReference>
<dbReference type="InterPro" id="IPR011659">
    <property type="entry name" value="WD40"/>
</dbReference>
<keyword evidence="1" id="KW-0732">Signal</keyword>
<name>A0A0C3HT16_OIDMZ</name>